<feature type="domain" description="DUF58" evidence="1">
    <location>
        <begin position="35"/>
        <end position="225"/>
    </location>
</feature>
<organism evidence="2 3">
    <name type="scientific">Nautilia profundicola (strain ATCC BAA-1463 / DSM 18972 / AmH)</name>
    <dbReference type="NCBI Taxonomy" id="598659"/>
    <lineage>
        <taxon>Bacteria</taxon>
        <taxon>Pseudomonadati</taxon>
        <taxon>Campylobacterota</taxon>
        <taxon>Epsilonproteobacteria</taxon>
        <taxon>Nautiliales</taxon>
        <taxon>Nautiliaceae</taxon>
        <taxon>Nautilia</taxon>
    </lineage>
</organism>
<evidence type="ECO:0000259" key="1">
    <source>
        <dbReference type="Pfam" id="PF01882"/>
    </source>
</evidence>
<name>B9L898_NAUPA</name>
<dbReference type="Proteomes" id="UP000000448">
    <property type="component" value="Chromosome"/>
</dbReference>
<dbReference type="HOGENOM" id="CLU_054927_2_0_7"/>
<dbReference type="STRING" id="598659.NAMH_0438"/>
<dbReference type="eggNOG" id="COG1721">
    <property type="taxonomic scope" value="Bacteria"/>
</dbReference>
<evidence type="ECO:0000313" key="3">
    <source>
        <dbReference type="Proteomes" id="UP000000448"/>
    </source>
</evidence>
<reference evidence="2 3" key="1">
    <citation type="journal article" date="2009" name="PLoS Genet.">
        <title>Adaptations to submarine hydrothermal environments exemplified by the genome of Nautilia profundicola.</title>
        <authorList>
            <person name="Campbell B.J."/>
            <person name="Smith J.L."/>
            <person name="Hanson T.E."/>
            <person name="Klotz M.G."/>
            <person name="Stein L.Y."/>
            <person name="Lee C.K."/>
            <person name="Wu D."/>
            <person name="Robinson J.M."/>
            <person name="Khouri H.M."/>
            <person name="Eisen J.A."/>
            <person name="Cary S.C."/>
        </authorList>
    </citation>
    <scope>NUCLEOTIDE SEQUENCE [LARGE SCALE GENOMIC DNA]</scope>
    <source>
        <strain evidence="3">ATCC BAA-1463 / DSM 18972 / AmH</strain>
    </source>
</reference>
<dbReference type="OrthoDB" id="9776116at2"/>
<dbReference type="KEGG" id="nam:NAMH_0438"/>
<dbReference type="RefSeq" id="WP_015901929.1">
    <property type="nucleotide sequence ID" value="NC_012115.1"/>
</dbReference>
<dbReference type="PANTHER" id="PTHR33608">
    <property type="entry name" value="BLL2464 PROTEIN"/>
    <property type="match status" value="1"/>
</dbReference>
<accession>B9L898</accession>
<dbReference type="Pfam" id="PF01882">
    <property type="entry name" value="DUF58"/>
    <property type="match status" value="1"/>
</dbReference>
<proteinExistence type="predicted"/>
<dbReference type="PANTHER" id="PTHR33608:SF6">
    <property type="entry name" value="BLL2464 PROTEIN"/>
    <property type="match status" value="1"/>
</dbReference>
<dbReference type="EMBL" id="CP001279">
    <property type="protein sequence ID" value="ACM92877.1"/>
    <property type="molecule type" value="Genomic_DNA"/>
</dbReference>
<gene>
    <name evidence="2" type="ordered locus">NAMH_0438</name>
</gene>
<evidence type="ECO:0000313" key="2">
    <source>
        <dbReference type="EMBL" id="ACM92877.1"/>
    </source>
</evidence>
<dbReference type="InterPro" id="IPR002881">
    <property type="entry name" value="DUF58"/>
</dbReference>
<keyword evidence="3" id="KW-1185">Reference proteome</keyword>
<sequence length="267" mass="31230">MKTNAIIIKTKKRIFGNLLGRNLSKFKGSGLDFKEFREYVYGEDSKKIDWKVSAKINKPLVKEYDEERELRIIIAVLKSGTLYFGSRKLKTELIAEIIATLGIAALEEDNKIECLFLGKNKKIFKPTKNKKSVYSFVEYTLKTEYLEEDYTQKDIDFLNSFKKSLLFIIGDFLKPVEINTLKHETYIINVRDRFEEDPKFKGYTEIVDPVNLNSINVNFTNSTVKKLKKHINKIDKALITQCKKHKIPYTKIYTDEEPIHKLIKLVR</sequence>
<dbReference type="AlphaFoldDB" id="B9L898"/>
<protein>
    <recommendedName>
        <fullName evidence="1">DUF58 domain-containing protein</fullName>
    </recommendedName>
</protein>